<dbReference type="EMBL" id="VWKB01000029">
    <property type="protein sequence ID" value="KAA4093289.1"/>
    <property type="molecule type" value="Genomic_DNA"/>
</dbReference>
<protein>
    <submittedName>
        <fullName evidence="1">Uncharacterized protein</fullName>
    </submittedName>
</protein>
<accession>A0A139KKY5</accession>
<dbReference type="AlphaFoldDB" id="A0A139KKY5"/>
<evidence type="ECO:0000313" key="3">
    <source>
        <dbReference type="Proteomes" id="UP000365824"/>
    </source>
</evidence>
<organism evidence="1 3">
    <name type="scientific">Bacteroides ovatus</name>
    <dbReference type="NCBI Taxonomy" id="28116"/>
    <lineage>
        <taxon>Bacteria</taxon>
        <taxon>Pseudomonadati</taxon>
        <taxon>Bacteroidota</taxon>
        <taxon>Bacteroidia</taxon>
        <taxon>Bacteroidales</taxon>
        <taxon>Bacteroidaceae</taxon>
        <taxon>Bacteroides</taxon>
    </lineage>
</organism>
<dbReference type="Proteomes" id="UP000365824">
    <property type="component" value="Unassembled WGS sequence"/>
</dbReference>
<keyword evidence="4" id="KW-1185">Reference proteome</keyword>
<evidence type="ECO:0000313" key="1">
    <source>
        <dbReference type="EMBL" id="KAA3928466.1"/>
    </source>
</evidence>
<proteinExistence type="predicted"/>
<reference evidence="3 4" key="1">
    <citation type="journal article" date="2019" name="Nat. Med.">
        <title>A library of human gut bacterial isolates paired with longitudinal multiomics data enables mechanistic microbiome research.</title>
        <authorList>
            <person name="Poyet M."/>
            <person name="Groussin M."/>
            <person name="Gibbons S.M."/>
            <person name="Avila-Pacheco J."/>
            <person name="Jiang X."/>
            <person name="Kearney S.M."/>
            <person name="Perrotta A.R."/>
            <person name="Berdy B."/>
            <person name="Zhao S."/>
            <person name="Lieberman T.D."/>
            <person name="Swanson P.K."/>
            <person name="Smith M."/>
            <person name="Roesemann S."/>
            <person name="Alexander J.E."/>
            <person name="Rich S.A."/>
            <person name="Livny J."/>
            <person name="Vlamakis H."/>
            <person name="Clish C."/>
            <person name="Bullock K."/>
            <person name="Deik A."/>
            <person name="Scott J."/>
            <person name="Pierce K.A."/>
            <person name="Xavier R.J."/>
            <person name="Alm E.J."/>
        </authorList>
    </citation>
    <scope>NUCLEOTIDE SEQUENCE [LARGE SCALE GENOMIC DNA]</scope>
    <source>
        <strain evidence="2 4">BIOML-A134</strain>
        <strain evidence="1 3">BIOML-A160</strain>
    </source>
</reference>
<gene>
    <name evidence="2" type="ORF">F3D66_20070</name>
    <name evidence="1" type="ORF">F3F25_12005</name>
</gene>
<dbReference type="EMBL" id="VWLB01000018">
    <property type="protein sequence ID" value="KAA3928466.1"/>
    <property type="molecule type" value="Genomic_DNA"/>
</dbReference>
<sequence>MYYLITLTINRITKMKKYSHVALGLFIAEQFKKAGVKIAPMCAEIGLGKAVYYAKVIKGETFV</sequence>
<dbReference type="Proteomes" id="UP000473905">
    <property type="component" value="Unassembled WGS sequence"/>
</dbReference>
<evidence type="ECO:0000313" key="2">
    <source>
        <dbReference type="EMBL" id="KAA4093289.1"/>
    </source>
</evidence>
<comment type="caution">
    <text evidence="1">The sequence shown here is derived from an EMBL/GenBank/DDBJ whole genome shotgun (WGS) entry which is preliminary data.</text>
</comment>
<name>A0A139KKY5_BACOV</name>
<evidence type="ECO:0000313" key="4">
    <source>
        <dbReference type="Proteomes" id="UP000473905"/>
    </source>
</evidence>